<dbReference type="PROSITE" id="PS51304">
    <property type="entry name" value="GALECTIN"/>
    <property type="match status" value="1"/>
</dbReference>
<dbReference type="Gene3D" id="2.60.120.200">
    <property type="match status" value="1"/>
</dbReference>
<reference evidence="5" key="2">
    <citation type="submission" date="2025-08" db="UniProtKB">
        <authorList>
            <consortium name="Ensembl"/>
        </authorList>
    </citation>
    <scope>IDENTIFICATION</scope>
</reference>
<dbReference type="PANTHER" id="PTHR11346">
    <property type="entry name" value="GALECTIN"/>
    <property type="match status" value="1"/>
</dbReference>
<dbReference type="InterPro" id="IPR044156">
    <property type="entry name" value="Galectin-like"/>
</dbReference>
<keyword evidence="2 3" id="KW-0430">Lectin</keyword>
<dbReference type="InterPro" id="IPR001079">
    <property type="entry name" value="Galectin_CRD"/>
</dbReference>
<dbReference type="Ensembl" id="ENSECRT00000020591.1">
    <property type="protein sequence ID" value="ENSECRP00000020156.1"/>
    <property type="gene ID" value="ENSECRG00000013545.1"/>
</dbReference>
<dbReference type="OrthoDB" id="5795596at2759"/>
<evidence type="ECO:0000313" key="6">
    <source>
        <dbReference type="Proteomes" id="UP000694620"/>
    </source>
</evidence>
<dbReference type="FunFam" id="2.60.120.200:FF:000046">
    <property type="entry name" value="Galectin"/>
    <property type="match status" value="1"/>
</dbReference>
<sequence>MAEIEQPTENGLYVGVIKGGLKPAMRLIVMGIVDPQPRSISMNLTCNSNEEEKDVGLQVLVNFLDRTVIRNSKVSGTWGKEEKSIPYFPFAGGEPFKMEIFCEHQQFRILVDGQPLCGFTHRIKELQSINVLQISGDMRLTKVA</sequence>
<evidence type="ECO:0000259" key="4">
    <source>
        <dbReference type="PROSITE" id="PS51304"/>
    </source>
</evidence>
<reference evidence="5" key="1">
    <citation type="submission" date="2021-06" db="EMBL/GenBank/DDBJ databases">
        <authorList>
            <consortium name="Wellcome Sanger Institute Data Sharing"/>
        </authorList>
    </citation>
    <scope>NUCLEOTIDE SEQUENCE [LARGE SCALE GENOMIC DNA]</scope>
</reference>
<evidence type="ECO:0000256" key="1">
    <source>
        <dbReference type="ARBA" id="ARBA00003397"/>
    </source>
</evidence>
<comment type="function">
    <text evidence="1">Does not bind lactose, and may not bind carbohydrates.</text>
</comment>
<dbReference type="InterPro" id="IPR013320">
    <property type="entry name" value="ConA-like_dom_sf"/>
</dbReference>
<keyword evidence="6" id="KW-1185">Reference proteome</keyword>
<evidence type="ECO:0000313" key="5">
    <source>
        <dbReference type="Ensembl" id="ENSECRP00000020156.1"/>
    </source>
</evidence>
<evidence type="ECO:0000256" key="3">
    <source>
        <dbReference type="RuleBase" id="RU102079"/>
    </source>
</evidence>
<evidence type="ECO:0000256" key="2">
    <source>
        <dbReference type="ARBA" id="ARBA00022734"/>
    </source>
</evidence>
<dbReference type="GO" id="GO:0030246">
    <property type="term" value="F:carbohydrate binding"/>
    <property type="evidence" value="ECO:0007669"/>
    <property type="project" value="UniProtKB-UniRule"/>
</dbReference>
<feature type="domain" description="Galectin" evidence="4">
    <location>
        <begin position="13"/>
        <end position="144"/>
    </location>
</feature>
<dbReference type="AlphaFoldDB" id="A0A8C4SQQ3"/>
<dbReference type="Pfam" id="PF00337">
    <property type="entry name" value="Gal-bind_lectin"/>
    <property type="match status" value="1"/>
</dbReference>
<dbReference type="RefSeq" id="XP_028677767.1">
    <property type="nucleotide sequence ID" value="XM_028821934.2"/>
</dbReference>
<gene>
    <name evidence="5" type="primary">si:ch211-10a23.2</name>
</gene>
<dbReference type="SUPFAM" id="SSF49899">
    <property type="entry name" value="Concanavalin A-like lectins/glucanases"/>
    <property type="match status" value="1"/>
</dbReference>
<reference evidence="5" key="3">
    <citation type="submission" date="2025-09" db="UniProtKB">
        <authorList>
            <consortium name="Ensembl"/>
        </authorList>
    </citation>
    <scope>IDENTIFICATION</scope>
</reference>
<accession>A0A8C4SQQ3</accession>
<protein>
    <recommendedName>
        <fullName evidence="3">Galectin</fullName>
    </recommendedName>
</protein>
<proteinExistence type="predicted"/>
<dbReference type="SMART" id="SM00276">
    <property type="entry name" value="GLECT"/>
    <property type="match status" value="1"/>
</dbReference>
<dbReference type="SMART" id="SM00908">
    <property type="entry name" value="Gal-bind_lectin"/>
    <property type="match status" value="1"/>
</dbReference>
<dbReference type="PANTHER" id="PTHR11346:SF86">
    <property type="entry name" value="GALECTIN"/>
    <property type="match status" value="1"/>
</dbReference>
<organism evidence="5 6">
    <name type="scientific">Erpetoichthys calabaricus</name>
    <name type="common">Rope fish</name>
    <name type="synonym">Calamoichthys calabaricus</name>
    <dbReference type="NCBI Taxonomy" id="27687"/>
    <lineage>
        <taxon>Eukaryota</taxon>
        <taxon>Metazoa</taxon>
        <taxon>Chordata</taxon>
        <taxon>Craniata</taxon>
        <taxon>Vertebrata</taxon>
        <taxon>Euteleostomi</taxon>
        <taxon>Actinopterygii</taxon>
        <taxon>Polypteriformes</taxon>
        <taxon>Polypteridae</taxon>
        <taxon>Erpetoichthys</taxon>
    </lineage>
</organism>
<dbReference type="GeneTree" id="ENSGT00940000164928"/>
<name>A0A8C4SQQ3_ERPCA</name>
<dbReference type="Proteomes" id="UP000694620">
    <property type="component" value="Chromosome 16"/>
</dbReference>
<dbReference type="CDD" id="cd00070">
    <property type="entry name" value="GLECT"/>
    <property type="match status" value="1"/>
</dbReference>
<dbReference type="GeneID" id="114666892"/>